<dbReference type="Pfam" id="PF20791">
    <property type="entry name" value="Acyl-ACP_TE_C"/>
    <property type="match status" value="1"/>
</dbReference>
<evidence type="ECO:0000259" key="4">
    <source>
        <dbReference type="Pfam" id="PF20791"/>
    </source>
</evidence>
<dbReference type="InterPro" id="IPR029069">
    <property type="entry name" value="HotDog_dom_sf"/>
</dbReference>
<dbReference type="InterPro" id="IPR050563">
    <property type="entry name" value="4-hydroxybenzoyl-CoA_TE"/>
</dbReference>
<evidence type="ECO:0000313" key="6">
    <source>
        <dbReference type="Proteomes" id="UP001500449"/>
    </source>
</evidence>
<sequence>MQRGAPNDDSDRPRQSAAEPGKRGASHVMWIDPAGVAGPAWTRMARVTSTETRPTLAGYPRVYEPQIRYSDLDPSRRVGREALFRWFEDVRVDVFQNALPSRGERGAHLAAAIGLDVRAPLRIAEHYRVGYGISRVGRSSFAWAYGVFDGDELVATGTSTSVYAEDERPAALSGQVREALAALYAPELTSVPRPERPAARLVRENYPFRYDVRTRFGDLDTNRHVNNVALAGWYLDGLAELHTDVLGYPEGGPLDGLSPSDLAVEYRSVVHYPGIYQLRVGVLDVDDTGVRYACGLFDGATCLGLADASGAVRAADGEGADVDLRAAFERFRMRG</sequence>
<reference evidence="5 6" key="1">
    <citation type="journal article" date="2019" name="Int. J. Syst. Evol. Microbiol.">
        <title>The Global Catalogue of Microorganisms (GCM) 10K type strain sequencing project: providing services to taxonomists for standard genome sequencing and annotation.</title>
        <authorList>
            <consortium name="The Broad Institute Genomics Platform"/>
            <consortium name="The Broad Institute Genome Sequencing Center for Infectious Disease"/>
            <person name="Wu L."/>
            <person name="Ma J."/>
        </authorList>
    </citation>
    <scope>NUCLEOTIDE SEQUENCE [LARGE SCALE GENOMIC DNA]</scope>
    <source>
        <strain evidence="5 6">JCM 16009</strain>
    </source>
</reference>
<keyword evidence="6" id="KW-1185">Reference proteome</keyword>
<accession>A0ABN2N1D6</accession>
<evidence type="ECO:0000256" key="3">
    <source>
        <dbReference type="SAM" id="MobiDB-lite"/>
    </source>
</evidence>
<proteinExistence type="inferred from homology"/>
<dbReference type="EMBL" id="BAAAQK010000005">
    <property type="protein sequence ID" value="GAA1846181.1"/>
    <property type="molecule type" value="Genomic_DNA"/>
</dbReference>
<dbReference type="PANTHER" id="PTHR31793:SF27">
    <property type="entry name" value="NOVEL THIOESTERASE SUPERFAMILY DOMAIN AND SAPOSIN A-TYPE DOMAIN CONTAINING PROTEIN (0610012H03RIK)"/>
    <property type="match status" value="1"/>
</dbReference>
<dbReference type="InterPro" id="IPR049427">
    <property type="entry name" value="Acyl-ACP_TE_C"/>
</dbReference>
<gene>
    <name evidence="5" type="ORF">GCM10009836_27200</name>
</gene>
<keyword evidence="2" id="KW-0378">Hydrolase</keyword>
<name>A0ABN2N1D6_9PSEU</name>
<organism evidence="5 6">
    <name type="scientific">Pseudonocardia ailaonensis</name>
    <dbReference type="NCBI Taxonomy" id="367279"/>
    <lineage>
        <taxon>Bacteria</taxon>
        <taxon>Bacillati</taxon>
        <taxon>Actinomycetota</taxon>
        <taxon>Actinomycetes</taxon>
        <taxon>Pseudonocardiales</taxon>
        <taxon>Pseudonocardiaceae</taxon>
        <taxon>Pseudonocardia</taxon>
    </lineage>
</organism>
<evidence type="ECO:0000256" key="1">
    <source>
        <dbReference type="ARBA" id="ARBA00005953"/>
    </source>
</evidence>
<evidence type="ECO:0000256" key="2">
    <source>
        <dbReference type="ARBA" id="ARBA00022801"/>
    </source>
</evidence>
<comment type="caution">
    <text evidence="5">The sequence shown here is derived from an EMBL/GenBank/DDBJ whole genome shotgun (WGS) entry which is preliminary data.</text>
</comment>
<dbReference type="CDD" id="cd00586">
    <property type="entry name" value="4HBT"/>
    <property type="match status" value="1"/>
</dbReference>
<protein>
    <recommendedName>
        <fullName evidence="4">Acyl-ACP thioesterase-like C-terminal domain-containing protein</fullName>
    </recommendedName>
</protein>
<comment type="similarity">
    <text evidence="1">Belongs to the 4-hydroxybenzoyl-CoA thioesterase family.</text>
</comment>
<feature type="domain" description="Acyl-ACP thioesterase-like C-terminal" evidence="4">
    <location>
        <begin position="210"/>
        <end position="239"/>
    </location>
</feature>
<evidence type="ECO:0000313" key="5">
    <source>
        <dbReference type="EMBL" id="GAA1846181.1"/>
    </source>
</evidence>
<feature type="region of interest" description="Disordered" evidence="3">
    <location>
        <begin position="1"/>
        <end position="25"/>
    </location>
</feature>
<dbReference type="PANTHER" id="PTHR31793">
    <property type="entry name" value="4-HYDROXYBENZOYL-COA THIOESTERASE FAMILY MEMBER"/>
    <property type="match status" value="1"/>
</dbReference>
<dbReference type="Gene3D" id="3.10.129.10">
    <property type="entry name" value="Hotdog Thioesterase"/>
    <property type="match status" value="2"/>
</dbReference>
<dbReference type="Proteomes" id="UP001500449">
    <property type="component" value="Unassembled WGS sequence"/>
</dbReference>
<dbReference type="SUPFAM" id="SSF54637">
    <property type="entry name" value="Thioesterase/thiol ester dehydrase-isomerase"/>
    <property type="match status" value="2"/>
</dbReference>